<proteinExistence type="predicted"/>
<dbReference type="InterPro" id="IPR014867">
    <property type="entry name" value="Spore_coat_CotH_CotH2/3/7"/>
</dbReference>
<dbReference type="PANTHER" id="PTHR40050:SF1">
    <property type="entry name" value="INNER SPORE COAT PROTEIN H"/>
    <property type="match status" value="1"/>
</dbReference>
<name>A0ABP6RUW2_9PSEU</name>
<organism evidence="2 3">
    <name type="scientific">Saccharopolyspora gregorii</name>
    <dbReference type="NCBI Taxonomy" id="33914"/>
    <lineage>
        <taxon>Bacteria</taxon>
        <taxon>Bacillati</taxon>
        <taxon>Actinomycetota</taxon>
        <taxon>Actinomycetes</taxon>
        <taxon>Pseudonocardiales</taxon>
        <taxon>Pseudonocardiaceae</taxon>
        <taxon>Saccharopolyspora</taxon>
    </lineage>
</organism>
<feature type="compositionally biased region" description="Low complexity" evidence="1">
    <location>
        <begin position="159"/>
        <end position="187"/>
    </location>
</feature>
<evidence type="ECO:0000313" key="3">
    <source>
        <dbReference type="Proteomes" id="UP001500483"/>
    </source>
</evidence>
<dbReference type="PANTHER" id="PTHR40050">
    <property type="entry name" value="INNER SPORE COAT PROTEIN H"/>
    <property type="match status" value="1"/>
</dbReference>
<feature type="region of interest" description="Disordered" evidence="1">
    <location>
        <begin position="432"/>
        <end position="491"/>
    </location>
</feature>
<dbReference type="Proteomes" id="UP001500483">
    <property type="component" value="Unassembled WGS sequence"/>
</dbReference>
<dbReference type="RefSeq" id="WP_344926672.1">
    <property type="nucleotide sequence ID" value="NZ_BAAAYK010000038.1"/>
</dbReference>
<evidence type="ECO:0000256" key="1">
    <source>
        <dbReference type="SAM" id="MobiDB-lite"/>
    </source>
</evidence>
<reference evidence="3" key="1">
    <citation type="journal article" date="2019" name="Int. J. Syst. Evol. Microbiol.">
        <title>The Global Catalogue of Microorganisms (GCM) 10K type strain sequencing project: providing services to taxonomists for standard genome sequencing and annotation.</title>
        <authorList>
            <consortium name="The Broad Institute Genomics Platform"/>
            <consortium name="The Broad Institute Genome Sequencing Center for Infectious Disease"/>
            <person name="Wu L."/>
            <person name="Ma J."/>
        </authorList>
    </citation>
    <scope>NUCLEOTIDE SEQUENCE [LARGE SCALE GENOMIC DNA]</scope>
    <source>
        <strain evidence="3">JCM 9687</strain>
    </source>
</reference>
<accession>A0ABP6RUW2</accession>
<keyword evidence="3" id="KW-1185">Reference proteome</keyword>
<evidence type="ECO:0000313" key="2">
    <source>
        <dbReference type="EMBL" id="GAA3357686.1"/>
    </source>
</evidence>
<gene>
    <name evidence="2" type="ORF">GCM10020366_26730</name>
</gene>
<feature type="region of interest" description="Disordered" evidence="1">
    <location>
        <begin position="130"/>
        <end position="228"/>
    </location>
</feature>
<evidence type="ECO:0008006" key="4">
    <source>
        <dbReference type="Google" id="ProtNLM"/>
    </source>
</evidence>
<dbReference type="EMBL" id="BAAAYK010000038">
    <property type="protein sequence ID" value="GAA3357686.1"/>
    <property type="molecule type" value="Genomic_DNA"/>
</dbReference>
<dbReference type="Pfam" id="PF08757">
    <property type="entry name" value="CotH"/>
    <property type="match status" value="1"/>
</dbReference>
<feature type="compositionally biased region" description="Gly residues" evidence="1">
    <location>
        <begin position="432"/>
        <end position="488"/>
    </location>
</feature>
<sequence length="571" mass="59725">MTSSQDPEAPKRRWRHRVPVRLRHHWKVPAGLLAVVAALLLVFGDARVRPLFVAEPVVQESITQDIAGTGDLFDGGDHRIEVRFDQAEYADMMRTFREEGEKQFIRADITIDGTAVEDVGLRLKGNSTLMSLRGQDGRGPGGMPGGGPDAEAPGGGGQDPADGADAPADDTGTAVDGAEPPADGAETPADEADAPADGAEPPTDDTGDRQQNRRGGPSMASLSEDEPEKLPWLISFEEFAEGRAYQGHSEITLRPEAGGTATALNEALALELTAAAGETTQAYSLTSVSVNGGAAVPRLLLDPPDAAWAEQHGDGVLYKARAGGSFEYLGDDPTDYEEAFKQINSEGNYDLQPVLDLLSFVDEADDEEFAAELDEHVDTASFARYLALQNLMSNGDAMDGPGNNYYLWYDTGQDRFTVLSWDLNLSFSGMGMGPGGGGPGEEPGGGAGDQGGVPGQPGGGMPGGGMPGGPDGEQPGGRPGGSGGGPRGSGALKERFLADEHFRAAYEQAYADLHRDLIADGTAIALLDRVTTRAEGAGDEAARTARDTLAQQITTTSPTPREDVGIGPPGR</sequence>
<feature type="region of interest" description="Disordered" evidence="1">
    <location>
        <begin position="534"/>
        <end position="571"/>
    </location>
</feature>
<comment type="caution">
    <text evidence="2">The sequence shown here is derived from an EMBL/GenBank/DDBJ whole genome shotgun (WGS) entry which is preliminary data.</text>
</comment>
<protein>
    <recommendedName>
        <fullName evidence="4">Spore coat protein CotH</fullName>
    </recommendedName>
</protein>
<feature type="compositionally biased region" description="Polar residues" evidence="1">
    <location>
        <begin position="549"/>
        <end position="559"/>
    </location>
</feature>
<feature type="compositionally biased region" description="Gly residues" evidence="1">
    <location>
        <begin position="137"/>
        <end position="158"/>
    </location>
</feature>